<protein>
    <recommendedName>
        <fullName evidence="4 12">Ribosomal RNA small subunit methyltransferase E</fullName>
        <ecNumber evidence="3 12">2.1.1.193</ecNumber>
    </recommendedName>
</protein>
<dbReference type="SUPFAM" id="SSF88697">
    <property type="entry name" value="PUA domain-like"/>
    <property type="match status" value="1"/>
</dbReference>
<proteinExistence type="inferred from homology"/>
<keyword evidence="7 12" id="KW-0489">Methyltransferase</keyword>
<comment type="function">
    <text evidence="10 12">Specifically methylates the N3 position of the uracil ring of uridine 1498 (m3U1498) in 16S rRNA. Acts on the fully assembled 30S ribosomal subunit.</text>
</comment>
<dbReference type="NCBIfam" id="NF008692">
    <property type="entry name" value="PRK11713.1-5"/>
    <property type="match status" value="1"/>
</dbReference>
<evidence type="ECO:0000256" key="8">
    <source>
        <dbReference type="ARBA" id="ARBA00022679"/>
    </source>
</evidence>
<evidence type="ECO:0000256" key="10">
    <source>
        <dbReference type="ARBA" id="ARBA00025699"/>
    </source>
</evidence>
<evidence type="ECO:0000256" key="11">
    <source>
        <dbReference type="ARBA" id="ARBA00047944"/>
    </source>
</evidence>
<dbReference type="EMBL" id="CP041666">
    <property type="protein sequence ID" value="QDP40654.1"/>
    <property type="molecule type" value="Genomic_DNA"/>
</dbReference>
<evidence type="ECO:0000256" key="6">
    <source>
        <dbReference type="ARBA" id="ARBA00022552"/>
    </source>
</evidence>
<dbReference type="GO" id="GO:0070042">
    <property type="term" value="F:rRNA (uridine-N3-)-methyltransferase activity"/>
    <property type="evidence" value="ECO:0007669"/>
    <property type="project" value="TreeGrafter"/>
</dbReference>
<feature type="domain" description="Ribosomal RNA small subunit methyltransferase E methyltransferase" evidence="13">
    <location>
        <begin position="73"/>
        <end position="241"/>
    </location>
</feature>
<name>A0A516KGZ0_9BACI</name>
<keyword evidence="16" id="KW-1185">Reference proteome</keyword>
<comment type="subcellular location">
    <subcellularLocation>
        <location evidence="1 12">Cytoplasm</location>
    </subcellularLocation>
</comment>
<dbReference type="Pfam" id="PF04452">
    <property type="entry name" value="Methyltrans_RNA"/>
    <property type="match status" value="1"/>
</dbReference>
<organism evidence="15 16">
    <name type="scientific">Radiobacillus deserti</name>
    <dbReference type="NCBI Taxonomy" id="2594883"/>
    <lineage>
        <taxon>Bacteria</taxon>
        <taxon>Bacillati</taxon>
        <taxon>Bacillota</taxon>
        <taxon>Bacilli</taxon>
        <taxon>Bacillales</taxon>
        <taxon>Bacillaceae</taxon>
        <taxon>Radiobacillus</taxon>
    </lineage>
</organism>
<dbReference type="Gene3D" id="3.40.1280.10">
    <property type="match status" value="1"/>
</dbReference>
<gene>
    <name evidence="15" type="ORF">FN924_10940</name>
</gene>
<reference evidence="15 16" key="1">
    <citation type="submission" date="2019-07" db="EMBL/GenBank/DDBJ databases">
        <authorList>
            <person name="Li J."/>
        </authorList>
    </citation>
    <scope>NUCLEOTIDE SEQUENCE [LARGE SCALE GENOMIC DNA]</scope>
    <source>
        <strain evidence="15 16">TKL69</strain>
    </source>
</reference>
<dbReference type="PIRSF" id="PIRSF015601">
    <property type="entry name" value="MTase_slr0722"/>
    <property type="match status" value="1"/>
</dbReference>
<dbReference type="Proteomes" id="UP000315215">
    <property type="component" value="Chromosome"/>
</dbReference>
<dbReference type="OrthoDB" id="9815641at2"/>
<evidence type="ECO:0000256" key="5">
    <source>
        <dbReference type="ARBA" id="ARBA00022490"/>
    </source>
</evidence>
<keyword evidence="6 12" id="KW-0698">rRNA processing</keyword>
<dbReference type="InterPro" id="IPR029028">
    <property type="entry name" value="Alpha/beta_knot_MTases"/>
</dbReference>
<evidence type="ECO:0000313" key="16">
    <source>
        <dbReference type="Proteomes" id="UP000315215"/>
    </source>
</evidence>
<dbReference type="NCBIfam" id="TIGR00046">
    <property type="entry name" value="RsmE family RNA methyltransferase"/>
    <property type="match status" value="1"/>
</dbReference>
<evidence type="ECO:0000256" key="3">
    <source>
        <dbReference type="ARBA" id="ARBA00012328"/>
    </source>
</evidence>
<dbReference type="PANTHER" id="PTHR30027:SF3">
    <property type="entry name" value="16S RRNA (URACIL(1498)-N(3))-METHYLTRANSFERASE"/>
    <property type="match status" value="1"/>
</dbReference>
<dbReference type="InterPro" id="IPR006700">
    <property type="entry name" value="RsmE"/>
</dbReference>
<evidence type="ECO:0000256" key="12">
    <source>
        <dbReference type="PIRNR" id="PIRNR015601"/>
    </source>
</evidence>
<dbReference type="CDD" id="cd18084">
    <property type="entry name" value="RsmE-like"/>
    <property type="match status" value="1"/>
</dbReference>
<dbReference type="PANTHER" id="PTHR30027">
    <property type="entry name" value="RIBOSOMAL RNA SMALL SUBUNIT METHYLTRANSFERASE E"/>
    <property type="match status" value="1"/>
</dbReference>
<dbReference type="SUPFAM" id="SSF75217">
    <property type="entry name" value="alpha/beta knot"/>
    <property type="match status" value="1"/>
</dbReference>
<keyword evidence="9 12" id="KW-0949">S-adenosyl-L-methionine</keyword>
<evidence type="ECO:0000256" key="9">
    <source>
        <dbReference type="ARBA" id="ARBA00022691"/>
    </source>
</evidence>
<dbReference type="Pfam" id="PF20260">
    <property type="entry name" value="PUA_4"/>
    <property type="match status" value="1"/>
</dbReference>
<evidence type="ECO:0000256" key="2">
    <source>
        <dbReference type="ARBA" id="ARBA00005528"/>
    </source>
</evidence>
<evidence type="ECO:0000259" key="13">
    <source>
        <dbReference type="Pfam" id="PF04452"/>
    </source>
</evidence>
<evidence type="ECO:0000313" key="15">
    <source>
        <dbReference type="EMBL" id="QDP40654.1"/>
    </source>
</evidence>
<sequence length="248" mass="28252">MQRYFIPEEQWIGDHVEITGQDVHHIVRVMRMKQGDQIVCNQPSGRAAVCKIVELSELSVTATVETWLEQDVELPIHVTIAQGLPKGDKMELILQKGTELGASEFIPFEAARSIVKWDPKKIAKKTDRYRKVVKEASEQAHRTIVPSVETVLSFDELLEKSKQYDVKWVAYEEEAKNSRNQKLSDLFPTVKNGQRILACIGPEGGYTIEEVNRLIEYGFTPIRLGPRILRTETAALYLLAGLSYHFEE</sequence>
<dbReference type="Gene3D" id="2.40.240.20">
    <property type="entry name" value="Hypothetical PUA domain-like, domain 1"/>
    <property type="match status" value="1"/>
</dbReference>
<dbReference type="AlphaFoldDB" id="A0A516KGZ0"/>
<evidence type="ECO:0000256" key="7">
    <source>
        <dbReference type="ARBA" id="ARBA00022603"/>
    </source>
</evidence>
<comment type="similarity">
    <text evidence="2 12">Belongs to the RNA methyltransferase RsmE family.</text>
</comment>
<dbReference type="KEGG" id="aqt:FN924_10940"/>
<dbReference type="RefSeq" id="WP_143894428.1">
    <property type="nucleotide sequence ID" value="NZ_CP041666.1"/>
</dbReference>
<dbReference type="InterPro" id="IPR046886">
    <property type="entry name" value="RsmE_MTase_dom"/>
</dbReference>
<dbReference type="NCBIfam" id="NF008691">
    <property type="entry name" value="PRK11713.1-4"/>
    <property type="match status" value="1"/>
</dbReference>
<comment type="catalytic activity">
    <reaction evidence="11 12">
        <text>uridine(1498) in 16S rRNA + S-adenosyl-L-methionine = N(3)-methyluridine(1498) in 16S rRNA + S-adenosyl-L-homocysteine + H(+)</text>
        <dbReference type="Rhea" id="RHEA:42920"/>
        <dbReference type="Rhea" id="RHEA-COMP:10283"/>
        <dbReference type="Rhea" id="RHEA-COMP:10284"/>
        <dbReference type="ChEBI" id="CHEBI:15378"/>
        <dbReference type="ChEBI" id="CHEBI:57856"/>
        <dbReference type="ChEBI" id="CHEBI:59789"/>
        <dbReference type="ChEBI" id="CHEBI:65315"/>
        <dbReference type="ChEBI" id="CHEBI:74502"/>
        <dbReference type="EC" id="2.1.1.193"/>
    </reaction>
</comment>
<feature type="domain" description="Ribosomal RNA small subunit methyltransferase E PUA-like" evidence="14">
    <location>
        <begin position="18"/>
        <end position="64"/>
    </location>
</feature>
<keyword evidence="8 12" id="KW-0808">Transferase</keyword>
<dbReference type="InterPro" id="IPR029026">
    <property type="entry name" value="tRNA_m1G_MTases_N"/>
</dbReference>
<evidence type="ECO:0000256" key="4">
    <source>
        <dbReference type="ARBA" id="ARBA00013673"/>
    </source>
</evidence>
<dbReference type="EC" id="2.1.1.193" evidence="3 12"/>
<evidence type="ECO:0000259" key="14">
    <source>
        <dbReference type="Pfam" id="PF20260"/>
    </source>
</evidence>
<evidence type="ECO:0000256" key="1">
    <source>
        <dbReference type="ARBA" id="ARBA00004496"/>
    </source>
</evidence>
<dbReference type="GO" id="GO:0005737">
    <property type="term" value="C:cytoplasm"/>
    <property type="evidence" value="ECO:0007669"/>
    <property type="project" value="UniProtKB-SubCell"/>
</dbReference>
<keyword evidence="5 12" id="KW-0963">Cytoplasm</keyword>
<dbReference type="InterPro" id="IPR015947">
    <property type="entry name" value="PUA-like_sf"/>
</dbReference>
<accession>A0A516KGZ0</accession>
<dbReference type="InterPro" id="IPR046887">
    <property type="entry name" value="RsmE_PUA-like"/>
</dbReference>
<dbReference type="GO" id="GO:0070475">
    <property type="term" value="P:rRNA base methylation"/>
    <property type="evidence" value="ECO:0007669"/>
    <property type="project" value="TreeGrafter"/>
</dbReference>